<protein>
    <submittedName>
        <fullName evidence="1">Uncharacterized protein</fullName>
    </submittedName>
</protein>
<dbReference type="EMBL" id="MN740989">
    <property type="protein sequence ID" value="QHU21377.1"/>
    <property type="molecule type" value="Genomic_DNA"/>
</dbReference>
<organism evidence="1">
    <name type="scientific">viral metagenome</name>
    <dbReference type="NCBI Taxonomy" id="1070528"/>
    <lineage>
        <taxon>unclassified sequences</taxon>
        <taxon>metagenomes</taxon>
        <taxon>organismal metagenomes</taxon>
    </lineage>
</organism>
<accession>A0A6C0KXG7</accession>
<dbReference type="CDD" id="cd02325">
    <property type="entry name" value="R3H"/>
    <property type="match status" value="1"/>
</dbReference>
<proteinExistence type="predicted"/>
<dbReference type="AlphaFoldDB" id="A0A6C0KXG7"/>
<evidence type="ECO:0000313" key="1">
    <source>
        <dbReference type="EMBL" id="QHU21377.1"/>
    </source>
</evidence>
<name>A0A6C0KXG7_9ZZZZ</name>
<sequence length="195" mass="23948">MNTLKNISSEIIRQNWLNYKDVIYNSPCYELLWDSLESKFEIDKNDMYLTILKNFINNEENNHKKPLFDRIHIKQINNETLVLKGLYEEERKHIHLLCDKIGLHHESKSHPKQKNNTFIFIYKPNIWLWEYTEKNPYSESEEYYEKRKIIKKIKKQLCRRIWCTCDEKCWQIGIKLHFCRIFVLLCLRVFKCKKV</sequence>
<reference evidence="1" key="1">
    <citation type="journal article" date="2020" name="Nature">
        <title>Giant virus diversity and host interactions through global metagenomics.</title>
        <authorList>
            <person name="Schulz F."/>
            <person name="Roux S."/>
            <person name="Paez-Espino D."/>
            <person name="Jungbluth S."/>
            <person name="Walsh D.A."/>
            <person name="Denef V.J."/>
            <person name="McMahon K.D."/>
            <person name="Konstantinidis K.T."/>
            <person name="Eloe-Fadrosh E.A."/>
            <person name="Kyrpides N.C."/>
            <person name="Woyke T."/>
        </authorList>
    </citation>
    <scope>NUCLEOTIDE SEQUENCE</scope>
    <source>
        <strain evidence="1">GVMAG-S-3300013094-109</strain>
    </source>
</reference>